<protein>
    <submittedName>
        <fullName evidence="1">Unannotated protein</fullName>
    </submittedName>
</protein>
<dbReference type="EMBL" id="CAFBLN010000059">
    <property type="protein sequence ID" value="CAB4876681.1"/>
    <property type="molecule type" value="Genomic_DNA"/>
</dbReference>
<proteinExistence type="predicted"/>
<accession>A0A6J7E1N1</accession>
<evidence type="ECO:0000313" key="1">
    <source>
        <dbReference type="EMBL" id="CAB4876681.1"/>
    </source>
</evidence>
<organism evidence="1">
    <name type="scientific">freshwater metagenome</name>
    <dbReference type="NCBI Taxonomy" id="449393"/>
    <lineage>
        <taxon>unclassified sequences</taxon>
        <taxon>metagenomes</taxon>
        <taxon>ecological metagenomes</taxon>
    </lineage>
</organism>
<dbReference type="AlphaFoldDB" id="A0A6J7E1N1"/>
<sequence length="113" mass="12550">MVVLLLVKDMSELVDDLSRGHTGHPIGLFCRFRFRLPGRLFGASRSAARQVPARCSLRLDLHLLESRVVIEHAVERLLVDPNESSQLGRRLTAISSQDAENSRGGLGRFIGCE</sequence>
<gene>
    <name evidence="1" type="ORF">UFOPK3381_01112</name>
</gene>
<name>A0A6J7E1N1_9ZZZZ</name>
<reference evidence="1" key="1">
    <citation type="submission" date="2020-05" db="EMBL/GenBank/DDBJ databases">
        <authorList>
            <person name="Chiriac C."/>
            <person name="Salcher M."/>
            <person name="Ghai R."/>
            <person name="Kavagutti S V."/>
        </authorList>
    </citation>
    <scope>NUCLEOTIDE SEQUENCE</scope>
</reference>